<dbReference type="InterPro" id="IPR004843">
    <property type="entry name" value="Calcineurin-like_PHP"/>
</dbReference>
<dbReference type="PIRSF" id="PIRSF000898">
    <property type="entry name" value="Acid_Ptase_5"/>
    <property type="match status" value="1"/>
</dbReference>
<gene>
    <name evidence="12" type="ORF">POPTR_010G100000v4</name>
</gene>
<keyword evidence="9" id="KW-0325">Glycoprotein</keyword>
<evidence type="ECO:0000256" key="10">
    <source>
        <dbReference type="PIRNR" id="PIRNR000898"/>
    </source>
</evidence>
<accession>A0A2K1YRS9</accession>
<dbReference type="Proteomes" id="UP000006729">
    <property type="component" value="Chromosome 10"/>
</dbReference>
<comment type="subcellular location">
    <subcellularLocation>
        <location evidence="2">Secreted</location>
    </subcellularLocation>
</comment>
<dbReference type="PANTHER" id="PTHR10161">
    <property type="entry name" value="TARTRATE-RESISTANT ACID PHOSPHATASE TYPE 5"/>
    <property type="match status" value="1"/>
</dbReference>
<evidence type="ECO:0000256" key="9">
    <source>
        <dbReference type="ARBA" id="ARBA00023180"/>
    </source>
</evidence>
<dbReference type="AlphaFoldDB" id="A0A2K1YRS9"/>
<evidence type="ECO:0000256" key="2">
    <source>
        <dbReference type="ARBA" id="ARBA00004613"/>
    </source>
</evidence>
<organism evidence="12 13">
    <name type="scientific">Populus trichocarpa</name>
    <name type="common">Western balsam poplar</name>
    <name type="synonym">Populus balsamifera subsp. trichocarpa</name>
    <dbReference type="NCBI Taxonomy" id="3694"/>
    <lineage>
        <taxon>Eukaryota</taxon>
        <taxon>Viridiplantae</taxon>
        <taxon>Streptophyta</taxon>
        <taxon>Embryophyta</taxon>
        <taxon>Tracheophyta</taxon>
        <taxon>Spermatophyta</taxon>
        <taxon>Magnoliopsida</taxon>
        <taxon>eudicotyledons</taxon>
        <taxon>Gunneridae</taxon>
        <taxon>Pentapetalae</taxon>
        <taxon>rosids</taxon>
        <taxon>fabids</taxon>
        <taxon>Malpighiales</taxon>
        <taxon>Salicaceae</taxon>
        <taxon>Saliceae</taxon>
        <taxon>Populus</taxon>
    </lineage>
</organism>
<dbReference type="EC" id="3.1.3.2" evidence="10"/>
<dbReference type="GO" id="GO:0005576">
    <property type="term" value="C:extracellular region"/>
    <property type="evidence" value="ECO:0007669"/>
    <property type="project" value="UniProtKB-SubCell"/>
</dbReference>
<keyword evidence="5 11" id="KW-0479">Metal-binding</keyword>
<evidence type="ECO:0000256" key="8">
    <source>
        <dbReference type="ARBA" id="ARBA00022833"/>
    </source>
</evidence>
<dbReference type="Gene3D" id="3.60.21.10">
    <property type="match status" value="1"/>
</dbReference>
<keyword evidence="10 11" id="KW-0408">Iron</keyword>
<dbReference type="InterPro" id="IPR024927">
    <property type="entry name" value="Acid_PPase"/>
</dbReference>
<comment type="similarity">
    <text evidence="3">Belongs to the metallophosphoesterase superfamily. Purple acid phosphatase family.</text>
</comment>
<dbReference type="InParanoid" id="A0A2K1YRS9"/>
<evidence type="ECO:0000256" key="3">
    <source>
        <dbReference type="ARBA" id="ARBA00008723"/>
    </source>
</evidence>
<dbReference type="InterPro" id="IPR051558">
    <property type="entry name" value="Metallophosphoesterase_PAP"/>
</dbReference>
<evidence type="ECO:0000313" key="12">
    <source>
        <dbReference type="EMBL" id="PNT15732.3"/>
    </source>
</evidence>
<dbReference type="GO" id="GO:0008199">
    <property type="term" value="F:ferric iron binding"/>
    <property type="evidence" value="ECO:0000318"/>
    <property type="project" value="GO_Central"/>
</dbReference>
<keyword evidence="8" id="KW-0862">Zinc</keyword>
<protein>
    <recommendedName>
        <fullName evidence="10">Purple acid phosphatase</fullName>
        <ecNumber evidence="10">3.1.3.2</ecNumber>
    </recommendedName>
</protein>
<dbReference type="Pfam" id="PF00149">
    <property type="entry name" value="Metallophos"/>
    <property type="match status" value="1"/>
</dbReference>
<sequence>MEPRVVHKHCDDVPRISSKRLMGKVAVITGGARGIGAATAKVFAENGASVIIADILDELGTSLADSIGGRYIHSVNLALTWKRKIDIMFNNAGIAGTEGSITNIDMEKVKRLLCVNVNGILHGIKHAARVMIEGRKGWCIICMSSSAAIMGGLGSHPYSMSKEAIIGLMRSTACELGVHGILVNCISPHGVASEMLVDAYRKILGKKDMKPEEVSKIVGERGCLLRGRSPSLEDVAQSVLFLASEEAGYINARNLLVDGGYTAASSNMSFIYQ</sequence>
<dbReference type="EMBL" id="CM009299">
    <property type="protein sequence ID" value="PNT15732.3"/>
    <property type="molecule type" value="Genomic_DNA"/>
</dbReference>
<comment type="caution">
    <text evidence="12">The sequence shown here is derived from an EMBL/GenBank/DDBJ whole genome shotgun (WGS) entry which is preliminary data.</text>
</comment>
<proteinExistence type="inferred from homology"/>
<evidence type="ECO:0000256" key="5">
    <source>
        <dbReference type="ARBA" id="ARBA00022723"/>
    </source>
</evidence>
<evidence type="ECO:0000256" key="4">
    <source>
        <dbReference type="ARBA" id="ARBA00022525"/>
    </source>
</evidence>
<evidence type="ECO:0000256" key="6">
    <source>
        <dbReference type="ARBA" id="ARBA00022729"/>
    </source>
</evidence>
<dbReference type="SUPFAM" id="SSF56300">
    <property type="entry name" value="Metallo-dependent phosphatases"/>
    <property type="match status" value="1"/>
</dbReference>
<dbReference type="GO" id="GO:0008198">
    <property type="term" value="F:ferrous iron binding"/>
    <property type="evidence" value="ECO:0000318"/>
    <property type="project" value="GO_Central"/>
</dbReference>
<keyword evidence="13" id="KW-1185">Reference proteome</keyword>
<comment type="catalytic activity">
    <reaction evidence="1 10">
        <text>a phosphate monoester + H2O = an alcohol + phosphate</text>
        <dbReference type="Rhea" id="RHEA:15017"/>
        <dbReference type="ChEBI" id="CHEBI:15377"/>
        <dbReference type="ChEBI" id="CHEBI:30879"/>
        <dbReference type="ChEBI" id="CHEBI:43474"/>
        <dbReference type="ChEBI" id="CHEBI:67140"/>
        <dbReference type="EC" id="3.1.3.2"/>
    </reaction>
</comment>
<dbReference type="STRING" id="3694.A0A2K1YRS9"/>
<name>A0A2K1YRS9_POPTR</name>
<dbReference type="FunFam" id="3.60.21.10:FF:000027">
    <property type="entry name" value="Purple acid phosphatase"/>
    <property type="match status" value="1"/>
</dbReference>
<evidence type="ECO:0000256" key="7">
    <source>
        <dbReference type="ARBA" id="ARBA00022801"/>
    </source>
</evidence>
<dbReference type="GO" id="GO:0003993">
    <property type="term" value="F:acid phosphatase activity"/>
    <property type="evidence" value="ECO:0000318"/>
    <property type="project" value="GO_Central"/>
</dbReference>
<dbReference type="CDD" id="cd07378">
    <property type="entry name" value="MPP_ACP5"/>
    <property type="match status" value="1"/>
</dbReference>
<evidence type="ECO:0000313" key="13">
    <source>
        <dbReference type="Proteomes" id="UP000006729"/>
    </source>
</evidence>
<keyword evidence="6" id="KW-0732">Signal</keyword>
<reference evidence="12 13" key="1">
    <citation type="journal article" date="2006" name="Science">
        <title>The genome of black cottonwood, Populus trichocarpa (Torr. &amp; Gray).</title>
        <authorList>
            <person name="Tuskan G.A."/>
            <person name="Difazio S."/>
            <person name="Jansson S."/>
            <person name="Bohlmann J."/>
            <person name="Grigoriev I."/>
            <person name="Hellsten U."/>
            <person name="Putnam N."/>
            <person name="Ralph S."/>
            <person name="Rombauts S."/>
            <person name="Salamov A."/>
            <person name="Schein J."/>
            <person name="Sterck L."/>
            <person name="Aerts A."/>
            <person name="Bhalerao R.R."/>
            <person name="Bhalerao R.P."/>
            <person name="Blaudez D."/>
            <person name="Boerjan W."/>
            <person name="Brun A."/>
            <person name="Brunner A."/>
            <person name="Busov V."/>
            <person name="Campbell M."/>
            <person name="Carlson J."/>
            <person name="Chalot M."/>
            <person name="Chapman J."/>
            <person name="Chen G.L."/>
            <person name="Cooper D."/>
            <person name="Coutinho P.M."/>
            <person name="Couturier J."/>
            <person name="Covert S."/>
            <person name="Cronk Q."/>
            <person name="Cunningham R."/>
            <person name="Davis J."/>
            <person name="Degroeve S."/>
            <person name="Dejardin A."/>
            <person name="Depamphilis C."/>
            <person name="Detter J."/>
            <person name="Dirks B."/>
            <person name="Dubchak I."/>
            <person name="Duplessis S."/>
            <person name="Ehlting J."/>
            <person name="Ellis B."/>
            <person name="Gendler K."/>
            <person name="Goodstein D."/>
            <person name="Gribskov M."/>
            <person name="Grimwood J."/>
            <person name="Groover A."/>
            <person name="Gunter L."/>
            <person name="Hamberger B."/>
            <person name="Heinze B."/>
            <person name="Helariutta Y."/>
            <person name="Henrissat B."/>
            <person name="Holligan D."/>
            <person name="Holt R."/>
            <person name="Huang W."/>
            <person name="Islam-Faridi N."/>
            <person name="Jones S."/>
            <person name="Jones-Rhoades M."/>
            <person name="Jorgensen R."/>
            <person name="Joshi C."/>
            <person name="Kangasjarvi J."/>
            <person name="Karlsson J."/>
            <person name="Kelleher C."/>
            <person name="Kirkpatrick R."/>
            <person name="Kirst M."/>
            <person name="Kohler A."/>
            <person name="Kalluri U."/>
            <person name="Larimer F."/>
            <person name="Leebens-Mack J."/>
            <person name="Leple J.C."/>
            <person name="Locascio P."/>
            <person name="Lou Y."/>
            <person name="Lucas S."/>
            <person name="Martin F."/>
            <person name="Montanini B."/>
            <person name="Napoli C."/>
            <person name="Nelson D.R."/>
            <person name="Nelson C."/>
            <person name="Nieminen K."/>
            <person name="Nilsson O."/>
            <person name="Pereda V."/>
            <person name="Peter G."/>
            <person name="Philippe R."/>
            <person name="Pilate G."/>
            <person name="Poliakov A."/>
            <person name="Razumovskaya J."/>
            <person name="Richardson P."/>
            <person name="Rinaldi C."/>
            <person name="Ritland K."/>
            <person name="Rouze P."/>
            <person name="Ryaboy D."/>
            <person name="Schmutz J."/>
            <person name="Schrader J."/>
            <person name="Segerman B."/>
            <person name="Shin H."/>
            <person name="Siddiqui A."/>
            <person name="Sterky F."/>
            <person name="Terry A."/>
            <person name="Tsai C.J."/>
            <person name="Uberbacher E."/>
            <person name="Unneberg P."/>
            <person name="Vahala J."/>
            <person name="Wall K."/>
            <person name="Wessler S."/>
            <person name="Yang G."/>
            <person name="Yin T."/>
            <person name="Douglas C."/>
            <person name="Marra M."/>
            <person name="Sandberg G."/>
            <person name="Van de Peer Y."/>
            <person name="Rokhsar D."/>
        </authorList>
    </citation>
    <scope>NUCLEOTIDE SEQUENCE [LARGE SCALE GENOMIC DNA]</scope>
    <source>
        <strain evidence="13">cv. Nisqually</strain>
    </source>
</reference>
<dbReference type="InterPro" id="IPR029052">
    <property type="entry name" value="Metallo-depent_PP-like"/>
</dbReference>
<evidence type="ECO:0000256" key="1">
    <source>
        <dbReference type="ARBA" id="ARBA00000032"/>
    </source>
</evidence>
<evidence type="ECO:0000256" key="11">
    <source>
        <dbReference type="PIRSR" id="PIRSR000898-1"/>
    </source>
</evidence>
<keyword evidence="4" id="KW-0964">Secreted</keyword>
<keyword evidence="7 10" id="KW-0378">Hydrolase</keyword>
<dbReference type="PANTHER" id="PTHR10161:SF14">
    <property type="entry name" value="TARTRATE-RESISTANT ACID PHOSPHATASE TYPE 5"/>
    <property type="match status" value="1"/>
</dbReference>
<comment type="cofactor">
    <cofactor evidence="11">
        <name>Fe cation</name>
        <dbReference type="ChEBI" id="CHEBI:24875"/>
    </cofactor>
    <text evidence="11">Binds 2 iron ions per subunit.</text>
</comment>